<keyword evidence="1 3" id="KW-0732">Signal</keyword>
<evidence type="ECO:0000313" key="5">
    <source>
        <dbReference type="EMBL" id="MST63005.1"/>
    </source>
</evidence>
<feature type="domain" description="Atypical Rib" evidence="4">
    <location>
        <begin position="865"/>
        <end position="934"/>
    </location>
</feature>
<dbReference type="AlphaFoldDB" id="A0A6N7X1I1"/>
<feature type="domain" description="Atypical Rib" evidence="4">
    <location>
        <begin position="317"/>
        <end position="390"/>
    </location>
</feature>
<feature type="compositionally biased region" description="Low complexity" evidence="2">
    <location>
        <begin position="41"/>
        <end position="53"/>
    </location>
</feature>
<name>A0A6N7X1I1_9FIRM</name>
<comment type="caution">
    <text evidence="5">The sequence shown here is derived from an EMBL/GenBank/DDBJ whole genome shotgun (WGS) entry which is preliminary data.</text>
</comment>
<feature type="domain" description="Atypical Rib" evidence="4">
    <location>
        <begin position="473"/>
        <end position="546"/>
    </location>
</feature>
<evidence type="ECO:0000256" key="3">
    <source>
        <dbReference type="SAM" id="SignalP"/>
    </source>
</evidence>
<feature type="region of interest" description="Disordered" evidence="2">
    <location>
        <begin position="973"/>
        <end position="1046"/>
    </location>
</feature>
<dbReference type="Pfam" id="PF18938">
    <property type="entry name" value="aRib"/>
    <property type="match status" value="9"/>
</dbReference>
<feature type="chain" id="PRO_5039225653" description="Atypical Rib domain-containing protein" evidence="3">
    <location>
        <begin position="41"/>
        <end position="1046"/>
    </location>
</feature>
<keyword evidence="6" id="KW-1185">Reference proteome</keyword>
<feature type="non-terminal residue" evidence="5">
    <location>
        <position position="1046"/>
    </location>
</feature>
<proteinExistence type="predicted"/>
<evidence type="ECO:0000256" key="1">
    <source>
        <dbReference type="ARBA" id="ARBA00022729"/>
    </source>
</evidence>
<reference evidence="5 6" key="1">
    <citation type="submission" date="2019-08" db="EMBL/GenBank/DDBJ databases">
        <title>In-depth cultivation of the pig gut microbiome towards novel bacterial diversity and tailored functional studies.</title>
        <authorList>
            <person name="Wylensek D."/>
            <person name="Hitch T.C.A."/>
            <person name="Clavel T."/>
        </authorList>
    </citation>
    <scope>NUCLEOTIDE SEQUENCE [LARGE SCALE GENOMIC DNA]</scope>
    <source>
        <strain evidence="5 6">WCA-SAB-591-4A-A</strain>
    </source>
</reference>
<sequence>MKTEKVNYKKRNSKFKCFFALLMAFSLVLQLPGVSSITMAGESTNGNSSSSTREGNKIPTITSNAEETDIAPNNKEGETTDPVFFVMGLPTTGTSSDGSKNADPIANPLILTGKDSDGTINEFSNFNGSFFETGASDLTFTKEPAIYPGDPKTSTGVLKIAGKFSHEPGGLYTRYLKVVDNRGGAIQYRYKIIGYTDSLINTNPIVKEQTDSVSDAEIYSRLALEIKSSKFSTITDQFQNYFRNAFGDTYGVRTIVGYKKSNENNYNNETSVTSIVDKSGTYDVKVKTTNPWGQAVYNVVQIQFNDPPTVRMSEQFDPKSPVTKVPVADPANLTDTEKEAVKKAMQDANKDLNPKLPENTTFEVGKDGTVTVKYPDGTTDTIQGSNVVKKSVASEYNLILPDKKVIVKNPKDLTTEEKAAVREAVIKANPDSPGGITISVGDDGKVTVTYRDNSVDTIEGSDLVVQADSEKYKPVAPSTKVSVTEPTNLTTDEKEAVKKAVEDANKNLEPKLPEKTEIVVGNDGTVTVKYPDGTTDTIQGKDVVKKSDAATNNPVAPDNKVPVADPNSLTPEEKKSVEEAIKKKNPTLPEKTEISVSNDGTVTVTYPDKTTDTIQGKDVVKKSDSAAVTPVAPKTKVPVADPTNLTETEKEAVKKAIEDANKNLDPKLPDGTTIDVDKDGTVTVKYPDGTADIIPGKDVVKKSDAATNNPVAPDNKVPVANPKSLTPEEKKAVEDAIKKKNPTLPEKTEVSVGDDGTVTVKYPDGSTDTIPGTDVVKKSDAATVTPVAPTTKVPVADPTNLTETEKEAVKKAIEDANKNLDPKLPDGTKLEVGNDGTVTVKYPDGTIDTIPGTEVVKKSLASETNVVVPSPKIIVKDPKNLTSDEKTAVSKKVLDANPNLPRNTTITVGDDGKVTITYNDNSVDTIDGSDIVVQAESEKYKPVAPSTKVSVTEPTNLTNDEKEAVKKAVEDANKNLDPKLPDGTKLEVGDDGTVTVKYPDGSTDTIPGTDVVKKSDAATNNPVAPDNKVPVSDPKALTPEEKKSVE</sequence>
<feature type="region of interest" description="Disordered" evidence="2">
    <location>
        <begin position="41"/>
        <end position="81"/>
    </location>
</feature>
<feature type="region of interest" description="Disordered" evidence="2">
    <location>
        <begin position="704"/>
        <end position="729"/>
    </location>
</feature>
<feature type="compositionally biased region" description="Basic and acidic residues" evidence="2">
    <location>
        <begin position="973"/>
        <end position="988"/>
    </location>
</feature>
<gene>
    <name evidence="5" type="ORF">FYJ71_08655</name>
</gene>
<feature type="signal peptide" evidence="3">
    <location>
        <begin position="1"/>
        <end position="40"/>
    </location>
</feature>
<protein>
    <recommendedName>
        <fullName evidence="4">Atypical Rib domain-containing protein</fullName>
    </recommendedName>
</protein>
<evidence type="ECO:0000313" key="6">
    <source>
        <dbReference type="Proteomes" id="UP000440713"/>
    </source>
</evidence>
<feature type="domain" description="Atypical Rib" evidence="4">
    <location>
        <begin position="397"/>
        <end position="466"/>
    </location>
</feature>
<dbReference type="InterPro" id="IPR044024">
    <property type="entry name" value="aRib"/>
</dbReference>
<dbReference type="Gene3D" id="3.10.20.890">
    <property type="match status" value="9"/>
</dbReference>
<dbReference type="EMBL" id="VUNE01000005">
    <property type="protein sequence ID" value="MST63005.1"/>
    <property type="molecule type" value="Genomic_DNA"/>
</dbReference>
<accession>A0A6N7X1I1</accession>
<evidence type="ECO:0000256" key="2">
    <source>
        <dbReference type="SAM" id="MobiDB-lite"/>
    </source>
</evidence>
<feature type="domain" description="Atypical Rib" evidence="4">
    <location>
        <begin position="553"/>
        <end position="622"/>
    </location>
</feature>
<feature type="domain" description="Atypical Rib" evidence="4">
    <location>
        <begin position="785"/>
        <end position="858"/>
    </location>
</feature>
<organism evidence="5 6">
    <name type="scientific">Peptostreptococcus porci</name>
    <dbReference type="NCBI Taxonomy" id="2652282"/>
    <lineage>
        <taxon>Bacteria</taxon>
        <taxon>Bacillati</taxon>
        <taxon>Bacillota</taxon>
        <taxon>Clostridia</taxon>
        <taxon>Peptostreptococcales</taxon>
        <taxon>Peptostreptococcaceae</taxon>
        <taxon>Peptostreptococcus</taxon>
    </lineage>
</organism>
<feature type="domain" description="Atypical Rib" evidence="4">
    <location>
        <begin position="941"/>
        <end position="1014"/>
    </location>
</feature>
<feature type="region of interest" description="Disordered" evidence="2">
    <location>
        <begin position="545"/>
        <end position="573"/>
    </location>
</feature>
<feature type="domain" description="Atypical Rib" evidence="4">
    <location>
        <begin position="709"/>
        <end position="778"/>
    </location>
</feature>
<evidence type="ECO:0000259" key="4">
    <source>
        <dbReference type="Pfam" id="PF18938"/>
    </source>
</evidence>
<dbReference type="Proteomes" id="UP000440713">
    <property type="component" value="Unassembled WGS sequence"/>
</dbReference>
<feature type="domain" description="Atypical Rib" evidence="4">
    <location>
        <begin position="629"/>
        <end position="702"/>
    </location>
</feature>